<dbReference type="Proteomes" id="UP001482513">
    <property type="component" value="Unassembled WGS sequence"/>
</dbReference>
<dbReference type="EMBL" id="JAMPKX010000027">
    <property type="protein sequence ID" value="MEP0950326.1"/>
    <property type="molecule type" value="Genomic_DNA"/>
</dbReference>
<keyword evidence="2" id="KW-1185">Reference proteome</keyword>
<protein>
    <submittedName>
        <fullName evidence="1">Uncharacterized protein</fullName>
    </submittedName>
</protein>
<dbReference type="InterPro" id="IPR027417">
    <property type="entry name" value="P-loop_NTPase"/>
</dbReference>
<gene>
    <name evidence="1" type="ORF">NC992_25895</name>
</gene>
<comment type="caution">
    <text evidence="1">The sequence shown here is derived from an EMBL/GenBank/DDBJ whole genome shotgun (WGS) entry which is preliminary data.</text>
</comment>
<organism evidence="1 2">
    <name type="scientific">Leptolyngbya subtilissima DQ-A4</name>
    <dbReference type="NCBI Taxonomy" id="2933933"/>
    <lineage>
        <taxon>Bacteria</taxon>
        <taxon>Bacillati</taxon>
        <taxon>Cyanobacteriota</taxon>
        <taxon>Cyanophyceae</taxon>
        <taxon>Leptolyngbyales</taxon>
        <taxon>Leptolyngbyaceae</taxon>
        <taxon>Leptolyngbya group</taxon>
        <taxon>Leptolyngbya</taxon>
    </lineage>
</organism>
<evidence type="ECO:0000313" key="1">
    <source>
        <dbReference type="EMBL" id="MEP0950326.1"/>
    </source>
</evidence>
<reference evidence="1 2" key="1">
    <citation type="submission" date="2022-04" db="EMBL/GenBank/DDBJ databases">
        <title>Positive selection, recombination, and allopatry shape intraspecific diversity of widespread and dominant cyanobacteria.</title>
        <authorList>
            <person name="Wei J."/>
            <person name="Shu W."/>
            <person name="Hu C."/>
        </authorList>
    </citation>
    <scope>NUCLEOTIDE SEQUENCE [LARGE SCALE GENOMIC DNA]</scope>
    <source>
        <strain evidence="1 2">DQ-A4</strain>
    </source>
</reference>
<dbReference type="SUPFAM" id="SSF52540">
    <property type="entry name" value="P-loop containing nucleoside triphosphate hydrolases"/>
    <property type="match status" value="1"/>
</dbReference>
<accession>A0ABV0KCM8</accession>
<dbReference type="Gene3D" id="3.40.50.300">
    <property type="entry name" value="P-loop containing nucleotide triphosphate hydrolases"/>
    <property type="match status" value="1"/>
</dbReference>
<dbReference type="RefSeq" id="WP_190708102.1">
    <property type="nucleotide sequence ID" value="NZ_JAMPKX010000027.1"/>
</dbReference>
<sequence length="461" mass="49641">MTNLTKPQTLWIDTAEDAAETMHNPKLYIGGGLAGGLILGSLLNPITGLAALAYGLYLAWDANERNSDQIEAVSDGLVAHLLDKKQLREYQAGAGADRVQAELAQAIARELRLSGDAESLAKALGLLGKNAPPAAPETPAPLPAPIGPSTRLNALPVAAMPAGAQQWDEDEVAIAPTATGILQECLAYPTILIYGPQGSGKSTLAHWLIQQRLAAGHHCEILDPHAAYGAWESLPVYGAGMDYQACDDRLVAFADLVKSRYQVLSQRPNFNPKPYTLLTEEFTNWASHCPHSGQFFASSMSDLRKVNMFAVYVAHGRTLTSLGGKAGVAEQRDQTLLEIELSAIVGPGGRAMPSGKANVYYPGQKNTPIAVEVPTLELGQTSNNQELESAYSADSSDDEVAIIREVLIKANEPLRASQIRQKHRALKDGIDTKTLEQKLERMAHEGFIDRLPENPPRYAVS</sequence>
<proteinExistence type="predicted"/>
<evidence type="ECO:0000313" key="2">
    <source>
        <dbReference type="Proteomes" id="UP001482513"/>
    </source>
</evidence>
<name>A0ABV0KCM8_9CYAN</name>